<dbReference type="SUPFAM" id="SSF56112">
    <property type="entry name" value="Protein kinase-like (PK-like)"/>
    <property type="match status" value="1"/>
</dbReference>
<proteinExistence type="inferred from homology"/>
<evidence type="ECO:0000256" key="1">
    <source>
        <dbReference type="ARBA" id="ARBA00009460"/>
    </source>
</evidence>
<dbReference type="Gene3D" id="3.30.200.20">
    <property type="entry name" value="Phosphorylase Kinase, domain 1"/>
    <property type="match status" value="1"/>
</dbReference>
<keyword evidence="2" id="KW-0808">Transferase</keyword>
<dbReference type="OrthoDB" id="5291879at2"/>
<dbReference type="EMBL" id="QICN01000004">
    <property type="protein sequence ID" value="PXV68529.1"/>
    <property type="molecule type" value="Genomic_DNA"/>
</dbReference>
<reference evidence="3 4" key="1">
    <citation type="submission" date="2018-04" db="EMBL/GenBank/DDBJ databases">
        <title>Genomic Encyclopedia of Type Strains, Phase IV (KMG-IV): sequencing the most valuable type-strain genomes for metagenomic binning, comparative biology and taxonomic classification.</title>
        <authorList>
            <person name="Goeker M."/>
        </authorList>
    </citation>
    <scope>NUCLEOTIDE SEQUENCE [LARGE SCALE GENOMIC DNA]</scope>
    <source>
        <strain evidence="3 4">DSM 104150</strain>
    </source>
</reference>
<dbReference type="Gene3D" id="3.90.1200.10">
    <property type="match status" value="1"/>
</dbReference>
<dbReference type="InterPro" id="IPR011009">
    <property type="entry name" value="Kinase-like_dom_sf"/>
</dbReference>
<dbReference type="GO" id="GO:0016301">
    <property type="term" value="F:kinase activity"/>
    <property type="evidence" value="ECO:0007669"/>
    <property type="project" value="UniProtKB-UniRule"/>
</dbReference>
<keyword evidence="2 3" id="KW-0418">Kinase</keyword>
<organism evidence="3 4">
    <name type="scientific">Sinimarinibacterium flocculans</name>
    <dbReference type="NCBI Taxonomy" id="985250"/>
    <lineage>
        <taxon>Bacteria</taxon>
        <taxon>Pseudomonadati</taxon>
        <taxon>Pseudomonadota</taxon>
        <taxon>Gammaproteobacteria</taxon>
        <taxon>Nevskiales</taxon>
        <taxon>Nevskiaceae</taxon>
        <taxon>Sinimarinibacterium</taxon>
    </lineage>
</organism>
<dbReference type="Pfam" id="PF03881">
    <property type="entry name" value="Fructosamin_kin"/>
    <property type="match status" value="1"/>
</dbReference>
<comment type="similarity">
    <text evidence="1 2">Belongs to the fructosamine kinase family.</text>
</comment>
<name>A0A318EEB3_9GAMM</name>
<gene>
    <name evidence="3" type="ORF">C8D93_104227</name>
</gene>
<dbReference type="PANTHER" id="PTHR12149">
    <property type="entry name" value="FRUCTOSAMINE 3 KINASE-RELATED PROTEIN"/>
    <property type="match status" value="1"/>
</dbReference>
<dbReference type="AlphaFoldDB" id="A0A318EEB3"/>
<dbReference type="RefSeq" id="WP_110265019.1">
    <property type="nucleotide sequence ID" value="NZ_CAWNXA010000004.1"/>
</dbReference>
<sequence>MTDAARHAADLLGRRLQRAEPLAGGDLSTVQRLVFDDGLHAVVKAGGAAPVEAAMLQALRAAGAPTPEVLACDGQVLVLSWVDADGAVAPAWHDLGCVLARLHARTGPGYGWAQDYAFGPLPIDNRTHAHWPTFWAQRRLLPLVPSLPSALARRIERLAGTLDARLPATPPASLLHGDLWHGNVLCAGHRVAALIDPACYYGDAEVDLAMLQLFDRPDADFHAGYGPRRPGHAERLPIYRLWPALVHLTLFGQGYRALVERQLRDAGV</sequence>
<protein>
    <submittedName>
        <fullName evidence="3">Fructosamine-3-kinase</fullName>
    </submittedName>
</protein>
<dbReference type="Proteomes" id="UP000248330">
    <property type="component" value="Unassembled WGS sequence"/>
</dbReference>
<keyword evidence="4" id="KW-1185">Reference proteome</keyword>
<dbReference type="InterPro" id="IPR016477">
    <property type="entry name" value="Fructo-/Ketosamine-3-kinase"/>
</dbReference>
<comment type="caution">
    <text evidence="3">The sequence shown here is derived from an EMBL/GenBank/DDBJ whole genome shotgun (WGS) entry which is preliminary data.</text>
</comment>
<dbReference type="PANTHER" id="PTHR12149:SF8">
    <property type="entry name" value="PROTEIN-RIBULOSAMINE 3-KINASE"/>
    <property type="match status" value="1"/>
</dbReference>
<evidence type="ECO:0000256" key="2">
    <source>
        <dbReference type="PIRNR" id="PIRNR006221"/>
    </source>
</evidence>
<evidence type="ECO:0000313" key="3">
    <source>
        <dbReference type="EMBL" id="PXV68529.1"/>
    </source>
</evidence>
<evidence type="ECO:0000313" key="4">
    <source>
        <dbReference type="Proteomes" id="UP000248330"/>
    </source>
</evidence>
<dbReference type="PIRSF" id="PIRSF006221">
    <property type="entry name" value="Ketosamine-3-kinase"/>
    <property type="match status" value="1"/>
</dbReference>
<accession>A0A318EEB3</accession>